<keyword evidence="5 9" id="KW-0963">Cytoplasm</keyword>
<dbReference type="CDD" id="cd04732">
    <property type="entry name" value="HisA"/>
    <property type="match status" value="1"/>
</dbReference>
<evidence type="ECO:0000256" key="2">
    <source>
        <dbReference type="ARBA" id="ARBA00004496"/>
    </source>
</evidence>
<accession>A0A0A2SVR6</accession>
<name>A0A0A2SVR6_9GAMM</name>
<dbReference type="EC" id="5.3.1.16" evidence="9 11"/>
<dbReference type="Pfam" id="PF00977">
    <property type="entry name" value="His_biosynth"/>
    <property type="match status" value="1"/>
</dbReference>
<comment type="pathway">
    <text evidence="3 9 11">Amino-acid biosynthesis; L-histidine biosynthesis; L-histidine from 5-phospho-alpha-D-ribose 1-diphosphate: step 4/9.</text>
</comment>
<dbReference type="GO" id="GO:0003949">
    <property type="term" value="F:1-(5-phosphoribosyl)-5-[(5-phosphoribosylamino)methylideneamino]imidazole-4-carboxamide isomerase activity"/>
    <property type="evidence" value="ECO:0007669"/>
    <property type="project" value="UniProtKB-UniRule"/>
</dbReference>
<feature type="active site" description="Proton acceptor" evidence="9">
    <location>
        <position position="8"/>
    </location>
</feature>
<dbReference type="RefSeq" id="WP_052117581.1">
    <property type="nucleotide sequence ID" value="NZ_JNCF01000015.1"/>
</dbReference>
<reference evidence="12 13" key="1">
    <citation type="submission" date="2014-05" db="EMBL/GenBank/DDBJ databases">
        <authorList>
            <person name="Rizzardi K."/>
            <person name="Winiecka-Krusnell J."/>
            <person name="Ramliden M."/>
            <person name="Alm E."/>
            <person name="Andersson S."/>
            <person name="Byfors S."/>
        </authorList>
    </citation>
    <scope>NUCLEOTIDE SEQUENCE [LARGE SCALE GENOMIC DNA]</scope>
    <source>
        <strain evidence="12 13">LEGN</strain>
    </source>
</reference>
<evidence type="ECO:0000256" key="10">
    <source>
        <dbReference type="RuleBase" id="RU003657"/>
    </source>
</evidence>
<sequence>MLIIPAIDLQSGRCVRLRQGQFDQVTQFSSFPIERASYFAQLGAKRLHIVDLDGARSGNMQQLELICSMQNTGIPVQVGGGIRNLEQAQSCIKAGISRLVIGSIAVINPELTIQIIKEIRPENIVLALDVRVEENTPVLAINGWQTNSKSNLWEIVSYYDNFGIKEILCTDIACDGMMGGPNFKLYQQAVERFPEVSWQASGGIRHLQDIAILDSIGVSAAILGLMLYQENCNLKELFEYSKAHHVLGHLTQYR</sequence>
<dbReference type="OrthoDB" id="9807749at2"/>
<evidence type="ECO:0000256" key="3">
    <source>
        <dbReference type="ARBA" id="ARBA00005133"/>
    </source>
</evidence>
<dbReference type="InterPro" id="IPR044524">
    <property type="entry name" value="Isoase_HisA-like"/>
</dbReference>
<dbReference type="Gene3D" id="3.20.20.70">
    <property type="entry name" value="Aldolase class I"/>
    <property type="match status" value="1"/>
</dbReference>
<protein>
    <recommendedName>
        <fullName evidence="9 11">1-(5-phosphoribosyl)-5-[(5-phosphoribosylamino)methylideneamino] imidazole-4-carboxamide isomerase</fullName>
        <ecNumber evidence="9 11">5.3.1.16</ecNumber>
    </recommendedName>
    <alternativeName>
        <fullName evidence="9">Phosphoribosylformimino-5-aminoimidazole carboxamide ribotide isomerase</fullName>
    </alternativeName>
</protein>
<feature type="active site" description="Proton donor" evidence="9">
    <location>
        <position position="129"/>
    </location>
</feature>
<gene>
    <name evidence="9" type="primary">hisA</name>
    <name evidence="12" type="ORF">EP47_12060</name>
</gene>
<dbReference type="EMBL" id="JNCF01000015">
    <property type="protein sequence ID" value="KGP63514.1"/>
    <property type="molecule type" value="Genomic_DNA"/>
</dbReference>
<dbReference type="UniPathway" id="UPA00031">
    <property type="reaction ID" value="UER00009"/>
</dbReference>
<dbReference type="PANTHER" id="PTHR43090:SF2">
    <property type="entry name" value="1-(5-PHOSPHORIBOSYL)-5-[(5-PHOSPHORIBOSYLAMINO)METHYLIDENEAMINO] IMIDAZOLE-4-CARBOXAMIDE ISOMERASE"/>
    <property type="match status" value="1"/>
</dbReference>
<dbReference type="FunFam" id="3.20.20.70:FF:000009">
    <property type="entry name" value="1-(5-phosphoribosyl)-5-[(5-phosphoribosylamino)methylideneamino] imidazole-4-carboxamide isomerase"/>
    <property type="match status" value="1"/>
</dbReference>
<keyword evidence="8 9" id="KW-0413">Isomerase</keyword>
<dbReference type="Proteomes" id="UP000054422">
    <property type="component" value="Unassembled WGS sequence"/>
</dbReference>
<keyword evidence="6 9" id="KW-0028">Amino-acid biosynthesis</keyword>
<evidence type="ECO:0000313" key="13">
    <source>
        <dbReference type="Proteomes" id="UP000054422"/>
    </source>
</evidence>
<evidence type="ECO:0000256" key="6">
    <source>
        <dbReference type="ARBA" id="ARBA00022605"/>
    </source>
</evidence>
<dbReference type="HAMAP" id="MF_01014">
    <property type="entry name" value="HisA"/>
    <property type="match status" value="1"/>
</dbReference>
<dbReference type="GO" id="GO:0000162">
    <property type="term" value="P:L-tryptophan biosynthetic process"/>
    <property type="evidence" value="ECO:0007669"/>
    <property type="project" value="TreeGrafter"/>
</dbReference>
<dbReference type="InterPro" id="IPR011060">
    <property type="entry name" value="RibuloseP-bd_barrel"/>
</dbReference>
<dbReference type="AlphaFoldDB" id="A0A0A2SVR6"/>
<comment type="subcellular location">
    <subcellularLocation>
        <location evidence="2 9 11">Cytoplasm</location>
    </subcellularLocation>
</comment>
<organism evidence="12 13">
    <name type="scientific">Legionella norrlandica</name>
    <dbReference type="NCBI Taxonomy" id="1498499"/>
    <lineage>
        <taxon>Bacteria</taxon>
        <taxon>Pseudomonadati</taxon>
        <taxon>Pseudomonadota</taxon>
        <taxon>Gammaproteobacteria</taxon>
        <taxon>Legionellales</taxon>
        <taxon>Legionellaceae</taxon>
        <taxon>Legionella</taxon>
    </lineage>
</organism>
<dbReference type="InterPro" id="IPR023016">
    <property type="entry name" value="HisA/PriA"/>
</dbReference>
<dbReference type="STRING" id="1498499.EP47_12060"/>
<dbReference type="InterPro" id="IPR006063">
    <property type="entry name" value="HisA_bact_arch"/>
</dbReference>
<comment type="catalytic activity">
    <reaction evidence="1 9 11">
        <text>1-(5-phospho-beta-D-ribosyl)-5-[(5-phospho-beta-D-ribosylamino)methylideneamino]imidazole-4-carboxamide = 5-[(5-phospho-1-deoxy-D-ribulos-1-ylimino)methylamino]-1-(5-phospho-beta-D-ribosyl)imidazole-4-carboxamide</text>
        <dbReference type="Rhea" id="RHEA:15469"/>
        <dbReference type="ChEBI" id="CHEBI:58435"/>
        <dbReference type="ChEBI" id="CHEBI:58525"/>
        <dbReference type="EC" id="5.3.1.16"/>
    </reaction>
</comment>
<evidence type="ECO:0000256" key="9">
    <source>
        <dbReference type="HAMAP-Rule" id="MF_01014"/>
    </source>
</evidence>
<proteinExistence type="inferred from homology"/>
<keyword evidence="13" id="KW-1185">Reference proteome</keyword>
<evidence type="ECO:0000313" key="12">
    <source>
        <dbReference type="EMBL" id="KGP63514.1"/>
    </source>
</evidence>
<dbReference type="InterPro" id="IPR006062">
    <property type="entry name" value="His_biosynth"/>
</dbReference>
<dbReference type="SUPFAM" id="SSF51366">
    <property type="entry name" value="Ribulose-phoshate binding barrel"/>
    <property type="match status" value="1"/>
</dbReference>
<evidence type="ECO:0000256" key="4">
    <source>
        <dbReference type="ARBA" id="ARBA00009667"/>
    </source>
</evidence>
<dbReference type="InterPro" id="IPR013785">
    <property type="entry name" value="Aldolase_TIM"/>
</dbReference>
<dbReference type="NCBIfam" id="TIGR00007">
    <property type="entry name" value="1-(5-phosphoribosyl)-5-[(5-phosphoribosylamino)methylideneamino]imidazole-4-carboxamide isomerase"/>
    <property type="match status" value="1"/>
</dbReference>
<evidence type="ECO:0000256" key="8">
    <source>
        <dbReference type="ARBA" id="ARBA00023235"/>
    </source>
</evidence>
<evidence type="ECO:0000256" key="7">
    <source>
        <dbReference type="ARBA" id="ARBA00023102"/>
    </source>
</evidence>
<evidence type="ECO:0000256" key="5">
    <source>
        <dbReference type="ARBA" id="ARBA00022490"/>
    </source>
</evidence>
<evidence type="ECO:0000256" key="1">
    <source>
        <dbReference type="ARBA" id="ARBA00000901"/>
    </source>
</evidence>
<dbReference type="GO" id="GO:0005737">
    <property type="term" value="C:cytoplasm"/>
    <property type="evidence" value="ECO:0007669"/>
    <property type="project" value="UniProtKB-SubCell"/>
</dbReference>
<dbReference type="PANTHER" id="PTHR43090">
    <property type="entry name" value="1-(5-PHOSPHORIBOSYL)-5-[(5-PHOSPHORIBOSYLAMINO)METHYLIDENEAMINO] IMIDAZOLE-4-CARBOXAMIDE ISOMERASE"/>
    <property type="match status" value="1"/>
</dbReference>
<evidence type="ECO:0000256" key="11">
    <source>
        <dbReference type="RuleBase" id="RU003658"/>
    </source>
</evidence>
<keyword evidence="7 9" id="KW-0368">Histidine biosynthesis</keyword>
<dbReference type="GO" id="GO:0000105">
    <property type="term" value="P:L-histidine biosynthetic process"/>
    <property type="evidence" value="ECO:0007669"/>
    <property type="project" value="UniProtKB-UniRule"/>
</dbReference>
<comment type="similarity">
    <text evidence="4 9 10">Belongs to the HisA/HisF family.</text>
</comment>
<comment type="caution">
    <text evidence="12">The sequence shown here is derived from an EMBL/GenBank/DDBJ whole genome shotgun (WGS) entry which is preliminary data.</text>
</comment>